<organism evidence="5 6">
    <name type="scientific">Brassica carinata</name>
    <name type="common">Ethiopian mustard</name>
    <name type="synonym">Abyssinian cabbage</name>
    <dbReference type="NCBI Taxonomy" id="52824"/>
    <lineage>
        <taxon>Eukaryota</taxon>
        <taxon>Viridiplantae</taxon>
        <taxon>Streptophyta</taxon>
        <taxon>Embryophyta</taxon>
        <taxon>Tracheophyta</taxon>
        <taxon>Spermatophyta</taxon>
        <taxon>Magnoliopsida</taxon>
        <taxon>eudicotyledons</taxon>
        <taxon>Gunneridae</taxon>
        <taxon>Pentapetalae</taxon>
        <taxon>rosids</taxon>
        <taxon>malvids</taxon>
        <taxon>Brassicales</taxon>
        <taxon>Brassicaceae</taxon>
        <taxon>Brassiceae</taxon>
        <taxon>Brassica</taxon>
    </lineage>
</organism>
<comment type="caution">
    <text evidence="5">The sequence shown here is derived from an EMBL/GenBank/DDBJ whole genome shotgun (WGS) entry which is preliminary data.</text>
</comment>
<keyword evidence="2" id="KW-0645">Protease</keyword>
<accession>A0A8X7SHY8</accession>
<name>A0A8X7SHY8_BRACI</name>
<dbReference type="OrthoDB" id="1114070at2759"/>
<dbReference type="SUPFAM" id="SSF54001">
    <property type="entry name" value="Cysteine proteinases"/>
    <property type="match status" value="1"/>
</dbReference>
<evidence type="ECO:0000256" key="2">
    <source>
        <dbReference type="ARBA" id="ARBA00022670"/>
    </source>
</evidence>
<dbReference type="EMBL" id="JAAMPC010000006">
    <property type="protein sequence ID" value="KAG2307433.1"/>
    <property type="molecule type" value="Genomic_DNA"/>
</dbReference>
<comment type="similarity">
    <text evidence="1">Belongs to the peptidase C48 family.</text>
</comment>
<dbReference type="Gene3D" id="3.40.395.10">
    <property type="entry name" value="Adenoviral Proteinase, Chain A"/>
    <property type="match status" value="1"/>
</dbReference>
<protein>
    <recommendedName>
        <fullName evidence="4">Ubiquitin-like protease family profile domain-containing protein</fullName>
    </recommendedName>
</protein>
<dbReference type="InterPro" id="IPR003653">
    <property type="entry name" value="Peptidase_C48_C"/>
</dbReference>
<dbReference type="GO" id="GO:0006508">
    <property type="term" value="P:proteolysis"/>
    <property type="evidence" value="ECO:0007669"/>
    <property type="project" value="UniProtKB-KW"/>
</dbReference>
<dbReference type="GO" id="GO:0008234">
    <property type="term" value="F:cysteine-type peptidase activity"/>
    <property type="evidence" value="ECO:0007669"/>
    <property type="project" value="InterPro"/>
</dbReference>
<feature type="domain" description="Ubiquitin-like protease family profile" evidence="4">
    <location>
        <begin position="79"/>
        <end position="180"/>
    </location>
</feature>
<evidence type="ECO:0000313" key="6">
    <source>
        <dbReference type="Proteomes" id="UP000886595"/>
    </source>
</evidence>
<dbReference type="Pfam" id="PF02902">
    <property type="entry name" value="Peptidase_C48"/>
    <property type="match status" value="1"/>
</dbReference>
<reference evidence="5 6" key="1">
    <citation type="submission" date="2020-02" db="EMBL/GenBank/DDBJ databases">
        <authorList>
            <person name="Ma Q."/>
            <person name="Huang Y."/>
            <person name="Song X."/>
            <person name="Pei D."/>
        </authorList>
    </citation>
    <scope>NUCLEOTIDE SEQUENCE [LARGE SCALE GENOMIC DNA]</scope>
    <source>
        <strain evidence="5">Sxm20200214</strain>
        <tissue evidence="5">Leaf</tissue>
    </source>
</reference>
<dbReference type="Proteomes" id="UP000886595">
    <property type="component" value="Unassembled WGS sequence"/>
</dbReference>
<gene>
    <name evidence="5" type="ORF">Bca52824_027181</name>
</gene>
<sequence length="219" mass="25074">MKKDPKTTLNTTESTDSSVEILSVTPLKTNEMKTIDKKIKKYGMLLDTGEGMGRRKQVVKPYDPFAVVDHELSKVFGRSKEFEGSSEFISYYNGILPKCERTHKRFGVDVDDAYVVLKIKNVHWIALAISILQRTIEVYDSSLVLSEDDEITEFVKPYAMMIPHLIRSLAFPTDQKALSDAEYTIIRYMEARLCDANIKYIRKKLAADMFAEGNHFDDL</sequence>
<keyword evidence="6" id="KW-1185">Reference proteome</keyword>
<evidence type="ECO:0000259" key="4">
    <source>
        <dbReference type="Pfam" id="PF02902"/>
    </source>
</evidence>
<keyword evidence="3" id="KW-0378">Hydrolase</keyword>
<evidence type="ECO:0000256" key="1">
    <source>
        <dbReference type="ARBA" id="ARBA00005234"/>
    </source>
</evidence>
<proteinExistence type="inferred from homology"/>
<dbReference type="AlphaFoldDB" id="A0A8X7SHY8"/>
<evidence type="ECO:0000256" key="3">
    <source>
        <dbReference type="ARBA" id="ARBA00022801"/>
    </source>
</evidence>
<dbReference type="InterPro" id="IPR038765">
    <property type="entry name" value="Papain-like_cys_pep_sf"/>
</dbReference>
<evidence type="ECO:0000313" key="5">
    <source>
        <dbReference type="EMBL" id="KAG2307433.1"/>
    </source>
</evidence>